<protein>
    <recommendedName>
        <fullName evidence="1">DUF7793 domain-containing protein</fullName>
    </recommendedName>
</protein>
<name>A0ABV9YMV6_9PSEU</name>
<dbReference type="Gene3D" id="3.40.970.30">
    <property type="entry name" value="yp_829618.1 like domains"/>
    <property type="match status" value="1"/>
</dbReference>
<accession>A0ABV9YMV6</accession>
<dbReference type="EMBL" id="JBHSIV010000013">
    <property type="protein sequence ID" value="MFC5063358.1"/>
    <property type="molecule type" value="Genomic_DNA"/>
</dbReference>
<comment type="caution">
    <text evidence="2">The sequence shown here is derived from an EMBL/GenBank/DDBJ whole genome shotgun (WGS) entry which is preliminary data.</text>
</comment>
<gene>
    <name evidence="2" type="ORF">ACFPBZ_14150</name>
</gene>
<dbReference type="Pfam" id="PF25056">
    <property type="entry name" value="DUF7793"/>
    <property type="match status" value="1"/>
</dbReference>
<evidence type="ECO:0000259" key="1">
    <source>
        <dbReference type="Pfam" id="PF25056"/>
    </source>
</evidence>
<evidence type="ECO:0000313" key="3">
    <source>
        <dbReference type="Proteomes" id="UP001595947"/>
    </source>
</evidence>
<reference evidence="3" key="1">
    <citation type="journal article" date="2019" name="Int. J. Syst. Evol. Microbiol.">
        <title>The Global Catalogue of Microorganisms (GCM) 10K type strain sequencing project: providing services to taxonomists for standard genome sequencing and annotation.</title>
        <authorList>
            <consortium name="The Broad Institute Genomics Platform"/>
            <consortium name="The Broad Institute Genome Sequencing Center for Infectious Disease"/>
            <person name="Wu L."/>
            <person name="Ma J."/>
        </authorList>
    </citation>
    <scope>NUCLEOTIDE SEQUENCE [LARGE SCALE GENOMIC DNA]</scope>
    <source>
        <strain evidence="3">CGMCC 4.7093</strain>
    </source>
</reference>
<evidence type="ECO:0000313" key="2">
    <source>
        <dbReference type="EMBL" id="MFC5063358.1"/>
    </source>
</evidence>
<sequence>MQHATDTEGLISVRLGSDGIVRLSWAPRLEITGELAAAAVRIVDDLNGPIHRPMLVNMTGTAALTRSARSVFARPCSVSRLALLGRSAVDRVIANFALGVNRHPMPMRFFTDERAALDWLRDAAAER</sequence>
<proteinExistence type="predicted"/>
<dbReference type="InterPro" id="IPR056695">
    <property type="entry name" value="DUF7793"/>
</dbReference>
<organism evidence="2 3">
    <name type="scientific">Actinomycetospora atypica</name>
    <dbReference type="NCBI Taxonomy" id="1290095"/>
    <lineage>
        <taxon>Bacteria</taxon>
        <taxon>Bacillati</taxon>
        <taxon>Actinomycetota</taxon>
        <taxon>Actinomycetes</taxon>
        <taxon>Pseudonocardiales</taxon>
        <taxon>Pseudonocardiaceae</taxon>
        <taxon>Actinomycetospora</taxon>
    </lineage>
</organism>
<keyword evidence="3" id="KW-1185">Reference proteome</keyword>
<dbReference type="Proteomes" id="UP001595947">
    <property type="component" value="Unassembled WGS sequence"/>
</dbReference>
<feature type="domain" description="DUF7793" evidence="1">
    <location>
        <begin position="17"/>
        <end position="122"/>
    </location>
</feature>
<dbReference type="Gene3D" id="3.40.1680.10">
    <property type="entry name" value="yp_829618.1 domain like"/>
    <property type="match status" value="1"/>
</dbReference>